<dbReference type="InterPro" id="IPR045004">
    <property type="entry name" value="ECH_dom"/>
</dbReference>
<dbReference type="Gene3D" id="3.90.226.10">
    <property type="entry name" value="2-enoyl-CoA Hydratase, Chain A, domain 1"/>
    <property type="match status" value="1"/>
</dbReference>
<gene>
    <name evidence="3" type="ORF">C3L33_08411</name>
</gene>
<feature type="transmembrane region" description="Helical" evidence="1">
    <location>
        <begin position="34"/>
        <end position="53"/>
    </location>
</feature>
<keyword evidence="1" id="KW-0812">Transmembrane</keyword>
<feature type="non-terminal residue" evidence="3">
    <location>
        <position position="1"/>
    </location>
</feature>
<protein>
    <recommendedName>
        <fullName evidence="2">Enoyl-CoA hydratase/isomerase domain-containing protein</fullName>
    </recommendedName>
</protein>
<dbReference type="EMBL" id="QEFC01001164">
    <property type="protein sequence ID" value="KAE9459651.1"/>
    <property type="molecule type" value="Genomic_DNA"/>
</dbReference>
<accession>A0A6A4LT89</accession>
<keyword evidence="1" id="KW-1133">Transmembrane helix</keyword>
<keyword evidence="4" id="KW-1185">Reference proteome</keyword>
<sequence>MSVTSCGFQLLSVDKVSQIHVAMRTYENDAKVNLVIVKVFLINGIVMGGGAGLSMNGMFRIVTENTCEVSSLARVLAVSEEGLAEVCA</sequence>
<dbReference type="Proteomes" id="UP000428333">
    <property type="component" value="Linkage Group LG05"/>
</dbReference>
<name>A0A6A4LT89_9ERIC</name>
<feature type="domain" description="Enoyl-CoA hydratase/isomerase" evidence="2">
    <location>
        <begin position="39"/>
        <end position="66"/>
    </location>
</feature>
<dbReference type="Pfam" id="PF16113">
    <property type="entry name" value="ECH_2"/>
    <property type="match status" value="1"/>
</dbReference>
<proteinExistence type="predicted"/>
<dbReference type="AlphaFoldDB" id="A0A6A4LT89"/>
<evidence type="ECO:0000256" key="1">
    <source>
        <dbReference type="SAM" id="Phobius"/>
    </source>
</evidence>
<dbReference type="OrthoDB" id="16820at2759"/>
<keyword evidence="1" id="KW-0472">Membrane</keyword>
<organism evidence="3 4">
    <name type="scientific">Rhododendron williamsianum</name>
    <dbReference type="NCBI Taxonomy" id="262921"/>
    <lineage>
        <taxon>Eukaryota</taxon>
        <taxon>Viridiplantae</taxon>
        <taxon>Streptophyta</taxon>
        <taxon>Embryophyta</taxon>
        <taxon>Tracheophyta</taxon>
        <taxon>Spermatophyta</taxon>
        <taxon>Magnoliopsida</taxon>
        <taxon>eudicotyledons</taxon>
        <taxon>Gunneridae</taxon>
        <taxon>Pentapetalae</taxon>
        <taxon>asterids</taxon>
        <taxon>Ericales</taxon>
        <taxon>Ericaceae</taxon>
        <taxon>Ericoideae</taxon>
        <taxon>Rhodoreae</taxon>
        <taxon>Rhododendron</taxon>
    </lineage>
</organism>
<evidence type="ECO:0000313" key="3">
    <source>
        <dbReference type="EMBL" id="KAE9459651.1"/>
    </source>
</evidence>
<evidence type="ECO:0000313" key="4">
    <source>
        <dbReference type="Proteomes" id="UP000428333"/>
    </source>
</evidence>
<comment type="caution">
    <text evidence="3">The sequence shown here is derived from an EMBL/GenBank/DDBJ whole genome shotgun (WGS) entry which is preliminary data.</text>
</comment>
<evidence type="ECO:0000259" key="2">
    <source>
        <dbReference type="Pfam" id="PF16113"/>
    </source>
</evidence>
<reference evidence="3 4" key="1">
    <citation type="journal article" date="2019" name="Genome Biol. Evol.">
        <title>The Rhododendron genome and chromosomal organization provide insight into shared whole-genome duplications across the heath family (Ericaceae).</title>
        <authorList>
            <person name="Soza V.L."/>
            <person name="Lindsley D."/>
            <person name="Waalkes A."/>
            <person name="Ramage E."/>
            <person name="Patwardhan R.P."/>
            <person name="Burton J.N."/>
            <person name="Adey A."/>
            <person name="Kumar A."/>
            <person name="Qiu R."/>
            <person name="Shendure J."/>
            <person name="Hall B."/>
        </authorList>
    </citation>
    <scope>NUCLEOTIDE SEQUENCE [LARGE SCALE GENOMIC DNA]</scope>
    <source>
        <strain evidence="3">RSF 1966-606</strain>
    </source>
</reference>